<name>A0A176S6F9_9GAMM</name>
<protein>
    <submittedName>
        <fullName evidence="1">Uncharacterized protein</fullName>
    </submittedName>
</protein>
<reference evidence="1 2" key="1">
    <citation type="submission" date="2016-05" db="EMBL/GenBank/DDBJ databases">
        <title>Single-cell genome of chain-forming Candidatus Thiomargarita nelsonii and comparison to other large sulfur-oxidizing bacteria.</title>
        <authorList>
            <person name="Winkel M."/>
            <person name="Salman V."/>
            <person name="Woyke T."/>
            <person name="Schulz-Vogt H."/>
            <person name="Richter M."/>
            <person name="Flood B."/>
            <person name="Bailey J."/>
            <person name="Amann R."/>
            <person name="Mussmann M."/>
        </authorList>
    </citation>
    <scope>NUCLEOTIDE SEQUENCE [LARGE SCALE GENOMIC DNA]</scope>
    <source>
        <strain evidence="1 2">THI036</strain>
    </source>
</reference>
<dbReference type="Proteomes" id="UP000076962">
    <property type="component" value="Unassembled WGS sequence"/>
</dbReference>
<dbReference type="AlphaFoldDB" id="A0A176S6F9"/>
<proteinExistence type="predicted"/>
<evidence type="ECO:0000313" key="2">
    <source>
        <dbReference type="Proteomes" id="UP000076962"/>
    </source>
</evidence>
<evidence type="ECO:0000313" key="1">
    <source>
        <dbReference type="EMBL" id="OAD23722.1"/>
    </source>
</evidence>
<gene>
    <name evidence="1" type="ORF">THIOM_000437</name>
</gene>
<accession>A0A176S6F9</accession>
<dbReference type="EMBL" id="LUTY01000195">
    <property type="protein sequence ID" value="OAD23722.1"/>
    <property type="molecule type" value="Genomic_DNA"/>
</dbReference>
<keyword evidence="2" id="KW-1185">Reference proteome</keyword>
<organism evidence="1 2">
    <name type="scientific">Candidatus Thiomargarita nelsonii</name>
    <dbReference type="NCBI Taxonomy" id="1003181"/>
    <lineage>
        <taxon>Bacteria</taxon>
        <taxon>Pseudomonadati</taxon>
        <taxon>Pseudomonadota</taxon>
        <taxon>Gammaproteobacteria</taxon>
        <taxon>Thiotrichales</taxon>
        <taxon>Thiotrichaceae</taxon>
        <taxon>Thiomargarita</taxon>
    </lineage>
</organism>
<sequence>MPAITSSSQSQNQTWQVKPKPARSYLKFRPGFDFDLAGFVFNLPGLVLTLTKLF</sequence>
<comment type="caution">
    <text evidence="1">The sequence shown here is derived from an EMBL/GenBank/DDBJ whole genome shotgun (WGS) entry which is preliminary data.</text>
</comment>